<evidence type="ECO:0000313" key="2">
    <source>
        <dbReference type="EMBL" id="MFC3104999.1"/>
    </source>
</evidence>
<protein>
    <submittedName>
        <fullName evidence="2">DUF262 domain-containing protein</fullName>
    </submittedName>
</protein>
<dbReference type="EMBL" id="JBHRSS010000006">
    <property type="protein sequence ID" value="MFC3104999.1"/>
    <property type="molecule type" value="Genomic_DNA"/>
</dbReference>
<name>A0ABV7EST0_9GAMM</name>
<evidence type="ECO:0000259" key="1">
    <source>
        <dbReference type="Pfam" id="PF03235"/>
    </source>
</evidence>
<dbReference type="PANTHER" id="PTHR37292">
    <property type="entry name" value="VNG6097C"/>
    <property type="match status" value="1"/>
</dbReference>
<proteinExistence type="predicted"/>
<dbReference type="PANTHER" id="PTHR37292:SF2">
    <property type="entry name" value="DUF262 DOMAIN-CONTAINING PROTEIN"/>
    <property type="match status" value="1"/>
</dbReference>
<dbReference type="RefSeq" id="WP_380690558.1">
    <property type="nucleotide sequence ID" value="NZ_JBHRSS010000006.1"/>
</dbReference>
<dbReference type="Pfam" id="PF03235">
    <property type="entry name" value="GmrSD_N"/>
    <property type="match status" value="1"/>
</dbReference>
<feature type="domain" description="GmrSD restriction endonucleases N-terminal" evidence="1">
    <location>
        <begin position="9"/>
        <end position="252"/>
    </location>
</feature>
<keyword evidence="3" id="KW-1185">Reference proteome</keyword>
<dbReference type="InterPro" id="IPR004919">
    <property type="entry name" value="GmrSD_N"/>
</dbReference>
<evidence type="ECO:0000313" key="3">
    <source>
        <dbReference type="Proteomes" id="UP001595462"/>
    </source>
</evidence>
<comment type="caution">
    <text evidence="2">The sequence shown here is derived from an EMBL/GenBank/DDBJ whole genome shotgun (WGS) entry which is preliminary data.</text>
</comment>
<dbReference type="Proteomes" id="UP001595462">
    <property type="component" value="Unassembled WGS sequence"/>
</dbReference>
<reference evidence="3" key="1">
    <citation type="journal article" date="2019" name="Int. J. Syst. Evol. Microbiol.">
        <title>The Global Catalogue of Microorganisms (GCM) 10K type strain sequencing project: providing services to taxonomists for standard genome sequencing and annotation.</title>
        <authorList>
            <consortium name="The Broad Institute Genomics Platform"/>
            <consortium name="The Broad Institute Genome Sequencing Center for Infectious Disease"/>
            <person name="Wu L."/>
            <person name="Ma J."/>
        </authorList>
    </citation>
    <scope>NUCLEOTIDE SEQUENCE [LARGE SCALE GENOMIC DNA]</scope>
    <source>
        <strain evidence="3">KCTC 52640</strain>
    </source>
</reference>
<sequence>MFDTTKEDLKDLLRSINEGKLQLPDFQRDWVWSDADIRSLLASIGRGFPVGALLTLQTGGEVSFKPRVLEGAPDQGVLPEEYLLDGQQRLTSLYQATFGKAAVLTKNAKGEGVRRFYYLDIKKALDDYQTFEDAIVGVPEDRIFRTNFGKKVALDLSSPDQEYEKHMFPMNSLFHGPEWIYNWRRHWEGRGDDVATLAMKFQELVFDRFTRYKMPVIKLDKSNGREAVCVIFEKVNVGGKKLDAFELLTAIFAASKFDLRHDWLGDPKNGQPGRLERIRGISNPRHVFKELASLDFLQACTVLHTRDRRIEAQQTTGKQGRDLPAISCSRASLLQLPVEAYKRYADAIEAGFIEAGRFLNNQKIFWQTDVPYPPQLVVLAAVFAVMGRKAETAAAVDKLEQWFWCGVLGEVFGSSSETKIARDVPELVDWIAGTGPQPETIQSAYLQIERLDKLRTRQSAAYKGMHALLMKSGSRDFVTGKTAELMTVYQDNIDIHHIFPKKWCIDNGIEPAVYNSIINKTALSARSNRMIGGVAPSAYLGRIEKDESAEPEQLDNIIETHDISAETLRADDFEKFWSERRKKLAGLAAKAMGKDVILDSEPEEPTIEMADELEDVMESELHEAG</sequence>
<gene>
    <name evidence="2" type="ORF">ACFOSU_14045</name>
</gene>
<accession>A0ABV7EST0</accession>
<organism evidence="2 3">
    <name type="scientific">Salinisphaera aquimarina</name>
    <dbReference type="NCBI Taxonomy" id="2094031"/>
    <lineage>
        <taxon>Bacteria</taxon>
        <taxon>Pseudomonadati</taxon>
        <taxon>Pseudomonadota</taxon>
        <taxon>Gammaproteobacteria</taxon>
        <taxon>Salinisphaerales</taxon>
        <taxon>Salinisphaeraceae</taxon>
        <taxon>Salinisphaera</taxon>
    </lineage>
</organism>